<sequence length="595" mass="66531">MPLSYHFERAALCRLSIEIQSASPDSVAAWLLVAARRLAGSLKFRNLVPQGNGVEEDEDTDDVVEDEEECEQRGSFELPCFESATAVSLNLGFLGLSLPAAGVCSRLTKLSLSRVRFEGPWELGDAISSPRCPFLTKLSVRYSEGLTNLTINSRSLLRVNLRGLRGLRRLAIEAPALGCLIVSHCFYFGHDQPVVSISAPQLEWLQWLDSYDPSSMYLDTMERIDRLAPFFFIVYGDEESITNNHSCVRLLQHFKVIETLILSLLYPEGLDNCSYLMDDMTMLPDITNLHLIVVANGHAFGASIFHVLRMCSGIKMLDLKLNIQQGNEDDEEGREQRGSFELPCFESATAVSLDLGFLGLSVPAAGVFSRLTNLCLSRIRFEGPWELGDAISSPRCPFLTKLSVRDSKGLTILTINSRSLRCLNLRGLLGLRRLAIEAPALACLTVAQCFYFGHDQPVVSISAPQLERLQWLDSYDPTSMHLDIMERIVRLVPFFFIVYGGQDSITNNHSCLRLLQHFKVIETLVLSLLYLEGLDNCSYLMDDMTMLPEIRDLQLIVMANGHAFGASTFHVLRKCSGIRMLHLKLDMAEVKSSFV</sequence>
<keyword evidence="3" id="KW-1185">Reference proteome</keyword>
<reference evidence="2 3" key="1">
    <citation type="journal article" date="2019" name="Sci. Rep.">
        <title>A high-quality genome of Eragrostis curvula grass provides insights into Poaceae evolution and supports new strategies to enhance forage quality.</title>
        <authorList>
            <person name="Carballo J."/>
            <person name="Santos B.A.C.M."/>
            <person name="Zappacosta D."/>
            <person name="Garbus I."/>
            <person name="Selva J.P."/>
            <person name="Gallo C.A."/>
            <person name="Diaz A."/>
            <person name="Albertini E."/>
            <person name="Caccamo M."/>
            <person name="Echenique V."/>
        </authorList>
    </citation>
    <scope>NUCLEOTIDE SEQUENCE [LARGE SCALE GENOMIC DNA]</scope>
    <source>
        <strain evidence="3">cv. Victoria</strain>
        <tissue evidence="2">Leaf</tissue>
    </source>
</reference>
<dbReference type="Gramene" id="TVU41447">
    <property type="protein sequence ID" value="TVU41447"/>
    <property type="gene ID" value="EJB05_14964"/>
</dbReference>
<dbReference type="OrthoDB" id="693760at2759"/>
<dbReference type="InterPro" id="IPR055312">
    <property type="entry name" value="FBL15-like"/>
</dbReference>
<accession>A0A5J9W0M2</accession>
<dbReference type="PANTHER" id="PTHR34709">
    <property type="entry name" value="OS10G0396666 PROTEIN"/>
    <property type="match status" value="1"/>
</dbReference>
<dbReference type="Proteomes" id="UP000324897">
    <property type="component" value="Chromosome 4"/>
</dbReference>
<feature type="domain" description="F-box/LRR-repeat protein 15/At3g58940/PEG3-like LRR" evidence="1">
    <location>
        <begin position="345"/>
        <end position="474"/>
    </location>
</feature>
<feature type="non-terminal residue" evidence="2">
    <location>
        <position position="1"/>
    </location>
</feature>
<organism evidence="2 3">
    <name type="scientific">Eragrostis curvula</name>
    <name type="common">weeping love grass</name>
    <dbReference type="NCBI Taxonomy" id="38414"/>
    <lineage>
        <taxon>Eukaryota</taxon>
        <taxon>Viridiplantae</taxon>
        <taxon>Streptophyta</taxon>
        <taxon>Embryophyta</taxon>
        <taxon>Tracheophyta</taxon>
        <taxon>Spermatophyta</taxon>
        <taxon>Magnoliopsida</taxon>
        <taxon>Liliopsida</taxon>
        <taxon>Poales</taxon>
        <taxon>Poaceae</taxon>
        <taxon>PACMAD clade</taxon>
        <taxon>Chloridoideae</taxon>
        <taxon>Eragrostideae</taxon>
        <taxon>Eragrostidinae</taxon>
        <taxon>Eragrostis</taxon>
    </lineage>
</organism>
<dbReference type="InterPro" id="IPR055411">
    <property type="entry name" value="LRR_FXL15/At3g58940/PEG3-like"/>
</dbReference>
<name>A0A5J9W0M2_9POAL</name>
<gene>
    <name evidence="2" type="ORF">EJB05_14964</name>
</gene>
<evidence type="ECO:0000313" key="3">
    <source>
        <dbReference type="Proteomes" id="UP000324897"/>
    </source>
</evidence>
<dbReference type="EMBL" id="RWGY01000007">
    <property type="protein sequence ID" value="TVU41447.1"/>
    <property type="molecule type" value="Genomic_DNA"/>
</dbReference>
<protein>
    <recommendedName>
        <fullName evidence="1">F-box/LRR-repeat protein 15/At3g58940/PEG3-like LRR domain-containing protein</fullName>
    </recommendedName>
</protein>
<dbReference type="PANTHER" id="PTHR34709:SF52">
    <property type="entry name" value="OS07G0548100 PROTEIN"/>
    <property type="match status" value="1"/>
</dbReference>
<dbReference type="SUPFAM" id="SSF52058">
    <property type="entry name" value="L domain-like"/>
    <property type="match status" value="1"/>
</dbReference>
<evidence type="ECO:0000313" key="2">
    <source>
        <dbReference type="EMBL" id="TVU41447.1"/>
    </source>
</evidence>
<feature type="domain" description="F-box/LRR-repeat protein 15/At3g58940/PEG3-like LRR" evidence="1">
    <location>
        <begin position="81"/>
        <end position="210"/>
    </location>
</feature>
<proteinExistence type="predicted"/>
<dbReference type="Pfam" id="PF24758">
    <property type="entry name" value="LRR_At5g56370"/>
    <property type="match status" value="2"/>
</dbReference>
<dbReference type="AlphaFoldDB" id="A0A5J9W0M2"/>
<comment type="caution">
    <text evidence="2">The sequence shown here is derived from an EMBL/GenBank/DDBJ whole genome shotgun (WGS) entry which is preliminary data.</text>
</comment>
<evidence type="ECO:0000259" key="1">
    <source>
        <dbReference type="Pfam" id="PF24758"/>
    </source>
</evidence>